<dbReference type="Gene3D" id="1.20.120.1220">
    <property type="match status" value="1"/>
</dbReference>
<dbReference type="Pfam" id="PF01478">
    <property type="entry name" value="Peptidase_A24"/>
    <property type="match status" value="1"/>
</dbReference>
<comment type="caution">
    <text evidence="4">The sequence shown here is derived from an EMBL/GenBank/DDBJ whole genome shotgun (WGS) entry which is preliminary data.</text>
</comment>
<dbReference type="PANTHER" id="PTHR30487:SF0">
    <property type="entry name" value="PREPILIN LEADER PEPTIDASE_N-METHYLTRANSFERASE-RELATED"/>
    <property type="match status" value="1"/>
</dbReference>
<keyword evidence="2" id="KW-0472">Membrane</keyword>
<dbReference type="InterPro" id="IPR050882">
    <property type="entry name" value="Prepilin_peptidase/N-MTase"/>
</dbReference>
<dbReference type="EMBL" id="LRQT01000079">
    <property type="protein sequence ID" value="KXA62893.1"/>
    <property type="molecule type" value="Genomic_DNA"/>
</dbReference>
<dbReference type="Proteomes" id="UP000070226">
    <property type="component" value="Unassembled WGS sequence"/>
</dbReference>
<organism evidence="4">
    <name type="scientific">Veillonella atypica</name>
    <dbReference type="NCBI Taxonomy" id="39777"/>
    <lineage>
        <taxon>Bacteria</taxon>
        <taxon>Bacillati</taxon>
        <taxon>Bacillota</taxon>
        <taxon>Negativicutes</taxon>
        <taxon>Veillonellales</taxon>
        <taxon>Veillonellaceae</taxon>
        <taxon>Veillonella</taxon>
    </lineage>
</organism>
<dbReference type="GO" id="GO:0005886">
    <property type="term" value="C:plasma membrane"/>
    <property type="evidence" value="ECO:0007669"/>
    <property type="project" value="TreeGrafter"/>
</dbReference>
<sequence length="188" mass="21518">MKGRKEYICLVIWILSIVIPLMYRHYTLFEIICYSFFSLFLIIGATIDKLYFILPDEGAIALTIIGILYSIVEQHAVFDTCVHVLIVASISIALRILSRGGFGWGDIKWMSAISIWLTNIQIIVMIYVSCFASVLYLASLYSIRNTGRRYIPFGPFLCIGAWSALHFANVWEAIYWSVIKHIIVMALY</sequence>
<feature type="domain" description="Prepilin type IV endopeptidase peptidase" evidence="3">
    <location>
        <begin position="36"/>
        <end position="136"/>
    </location>
</feature>
<proteinExistence type="inferred from homology"/>
<dbReference type="InterPro" id="IPR000045">
    <property type="entry name" value="Prepilin_IV_endopep_pep"/>
</dbReference>
<dbReference type="AlphaFoldDB" id="A0A133S372"/>
<dbReference type="STRING" id="39777.B7L28_05335"/>
<evidence type="ECO:0000313" key="5">
    <source>
        <dbReference type="Proteomes" id="UP000070226"/>
    </source>
</evidence>
<feature type="transmembrane region" description="Helical" evidence="2">
    <location>
        <begin position="77"/>
        <end position="97"/>
    </location>
</feature>
<feature type="transmembrane region" description="Helical" evidence="2">
    <location>
        <begin position="54"/>
        <end position="71"/>
    </location>
</feature>
<dbReference type="PANTHER" id="PTHR30487">
    <property type="entry name" value="TYPE 4 PREPILIN-LIKE PROTEINS LEADER PEPTIDE-PROCESSING ENZYME"/>
    <property type="match status" value="1"/>
</dbReference>
<keyword evidence="2" id="KW-0812">Transmembrane</keyword>
<gene>
    <name evidence="4" type="ORF">HMPREF3233_01456</name>
</gene>
<accession>A0A133S372</accession>
<dbReference type="PATRIC" id="fig|39777.7.peg.1422"/>
<evidence type="ECO:0000259" key="3">
    <source>
        <dbReference type="Pfam" id="PF01478"/>
    </source>
</evidence>
<keyword evidence="2" id="KW-1133">Transmembrane helix</keyword>
<feature type="transmembrane region" description="Helical" evidence="2">
    <location>
        <begin position="7"/>
        <end position="23"/>
    </location>
</feature>
<dbReference type="GO" id="GO:0004190">
    <property type="term" value="F:aspartic-type endopeptidase activity"/>
    <property type="evidence" value="ECO:0007669"/>
    <property type="project" value="InterPro"/>
</dbReference>
<feature type="transmembrane region" description="Helical" evidence="2">
    <location>
        <begin position="150"/>
        <end position="171"/>
    </location>
</feature>
<protein>
    <submittedName>
        <fullName evidence="4">Peptidase, A24 family</fullName>
    </submittedName>
</protein>
<dbReference type="GO" id="GO:0006465">
    <property type="term" value="P:signal peptide processing"/>
    <property type="evidence" value="ECO:0007669"/>
    <property type="project" value="TreeGrafter"/>
</dbReference>
<dbReference type="RefSeq" id="WP_005379183.1">
    <property type="nucleotide sequence ID" value="NZ_DBFOUP010000032.1"/>
</dbReference>
<comment type="similarity">
    <text evidence="1">Belongs to the peptidase A24 family.</text>
</comment>
<evidence type="ECO:0000313" key="4">
    <source>
        <dbReference type="EMBL" id="KXA62893.1"/>
    </source>
</evidence>
<feature type="transmembrane region" description="Helical" evidence="2">
    <location>
        <begin position="109"/>
        <end position="138"/>
    </location>
</feature>
<feature type="transmembrane region" description="Helical" evidence="2">
    <location>
        <begin position="29"/>
        <end position="47"/>
    </location>
</feature>
<name>A0A133S372_9FIRM</name>
<evidence type="ECO:0000256" key="2">
    <source>
        <dbReference type="SAM" id="Phobius"/>
    </source>
</evidence>
<reference evidence="4 5" key="1">
    <citation type="submission" date="2016-01" db="EMBL/GenBank/DDBJ databases">
        <authorList>
            <person name="Oliw E.H."/>
        </authorList>
    </citation>
    <scope>NUCLEOTIDE SEQUENCE [LARGE SCALE GENOMIC DNA]</scope>
    <source>
        <strain evidence="4 5">CMW7756B</strain>
    </source>
</reference>
<evidence type="ECO:0000256" key="1">
    <source>
        <dbReference type="ARBA" id="ARBA00005801"/>
    </source>
</evidence>